<gene>
    <name evidence="2" type="ORF">GCM10011396_08120</name>
</gene>
<dbReference type="Proteomes" id="UP000637423">
    <property type="component" value="Unassembled WGS sequence"/>
</dbReference>
<feature type="region of interest" description="Disordered" evidence="1">
    <location>
        <begin position="13"/>
        <end position="35"/>
    </location>
</feature>
<evidence type="ECO:0000313" key="2">
    <source>
        <dbReference type="EMBL" id="GGC63526.1"/>
    </source>
</evidence>
<dbReference type="AlphaFoldDB" id="A0A916U8N1"/>
<organism evidence="2 3">
    <name type="scientific">Undibacterium terreum</name>
    <dbReference type="NCBI Taxonomy" id="1224302"/>
    <lineage>
        <taxon>Bacteria</taxon>
        <taxon>Pseudomonadati</taxon>
        <taxon>Pseudomonadota</taxon>
        <taxon>Betaproteobacteria</taxon>
        <taxon>Burkholderiales</taxon>
        <taxon>Oxalobacteraceae</taxon>
        <taxon>Undibacterium</taxon>
    </lineage>
</organism>
<keyword evidence="3" id="KW-1185">Reference proteome</keyword>
<comment type="caution">
    <text evidence="2">The sequence shown here is derived from an EMBL/GenBank/DDBJ whole genome shotgun (WGS) entry which is preliminary data.</text>
</comment>
<reference evidence="2" key="1">
    <citation type="journal article" date="2014" name="Int. J. Syst. Evol. Microbiol.">
        <title>Complete genome sequence of Corynebacterium casei LMG S-19264T (=DSM 44701T), isolated from a smear-ripened cheese.</title>
        <authorList>
            <consortium name="US DOE Joint Genome Institute (JGI-PGF)"/>
            <person name="Walter F."/>
            <person name="Albersmeier A."/>
            <person name="Kalinowski J."/>
            <person name="Ruckert C."/>
        </authorList>
    </citation>
    <scope>NUCLEOTIDE SEQUENCE</scope>
    <source>
        <strain evidence="2">CGMCC 1.10998</strain>
    </source>
</reference>
<proteinExistence type="predicted"/>
<protein>
    <submittedName>
        <fullName evidence="2">Uncharacterized protein</fullName>
    </submittedName>
</protein>
<sequence length="107" mass="11668">MLSAMPLHVLAQAEAAHSRRADPLDAQASVPPLRYQSTLQTYRPYADSEVSDWKQLNENTGRIGGWRTYAKQAREPDAAQAKPAGKELAAPVKPATPEHSGHTGHDK</sequence>
<name>A0A916U8N1_9BURK</name>
<evidence type="ECO:0000313" key="3">
    <source>
        <dbReference type="Proteomes" id="UP000637423"/>
    </source>
</evidence>
<feature type="region of interest" description="Disordered" evidence="1">
    <location>
        <begin position="61"/>
        <end position="107"/>
    </location>
</feature>
<dbReference type="EMBL" id="BMED01000001">
    <property type="protein sequence ID" value="GGC63526.1"/>
    <property type="molecule type" value="Genomic_DNA"/>
</dbReference>
<evidence type="ECO:0000256" key="1">
    <source>
        <dbReference type="SAM" id="MobiDB-lite"/>
    </source>
</evidence>
<reference evidence="2" key="2">
    <citation type="submission" date="2020-09" db="EMBL/GenBank/DDBJ databases">
        <authorList>
            <person name="Sun Q."/>
            <person name="Zhou Y."/>
        </authorList>
    </citation>
    <scope>NUCLEOTIDE SEQUENCE</scope>
    <source>
        <strain evidence="2">CGMCC 1.10998</strain>
    </source>
</reference>
<accession>A0A916U8N1</accession>